<dbReference type="EMBL" id="LLKB01000005">
    <property type="protein sequence ID" value="KQC85037.1"/>
    <property type="molecule type" value="Genomic_DNA"/>
</dbReference>
<dbReference type="InterPro" id="IPR012341">
    <property type="entry name" value="6hp_glycosidase-like_sf"/>
</dbReference>
<dbReference type="SUPFAM" id="SSF48208">
    <property type="entry name" value="Six-hairpin glycosidases"/>
    <property type="match status" value="1"/>
</dbReference>
<name>A0AAW3JQD2_9FIRM</name>
<dbReference type="GO" id="GO:0030246">
    <property type="term" value="F:carbohydrate binding"/>
    <property type="evidence" value="ECO:0007669"/>
    <property type="project" value="InterPro"/>
</dbReference>
<keyword evidence="2" id="KW-0808">Transferase</keyword>
<dbReference type="InterPro" id="IPR037018">
    <property type="entry name" value="GH65_N"/>
</dbReference>
<dbReference type="InterPro" id="IPR052047">
    <property type="entry name" value="GH94_Enzymes"/>
</dbReference>
<evidence type="ECO:0000313" key="6">
    <source>
        <dbReference type="Proteomes" id="UP000050833"/>
    </source>
</evidence>
<proteinExistence type="predicted"/>
<dbReference type="Pfam" id="PF06165">
    <property type="entry name" value="GH94_b-supersand"/>
    <property type="match status" value="1"/>
</dbReference>
<evidence type="ECO:0000313" key="5">
    <source>
        <dbReference type="EMBL" id="KQC85037.1"/>
    </source>
</evidence>
<gene>
    <name evidence="5" type="ORF">APZ18_10010</name>
</gene>
<dbReference type="Gene3D" id="2.70.98.40">
    <property type="entry name" value="Glycoside hydrolase, family 65, N-terminal domain"/>
    <property type="match status" value="1"/>
</dbReference>
<keyword evidence="6" id="KW-1185">Reference proteome</keyword>
<dbReference type="Proteomes" id="UP000050833">
    <property type="component" value="Unassembled WGS sequence"/>
</dbReference>
<evidence type="ECO:0000256" key="2">
    <source>
        <dbReference type="ARBA" id="ARBA00022679"/>
    </source>
</evidence>
<accession>A0AAW3JQD2</accession>
<dbReference type="RefSeq" id="WP_055944479.1">
    <property type="nucleotide sequence ID" value="NZ_JAQDCV010000005.1"/>
</dbReference>
<dbReference type="GO" id="GO:0005975">
    <property type="term" value="P:carbohydrate metabolic process"/>
    <property type="evidence" value="ECO:0007669"/>
    <property type="project" value="InterPro"/>
</dbReference>
<evidence type="ECO:0000259" key="4">
    <source>
        <dbReference type="Pfam" id="PF17167"/>
    </source>
</evidence>
<organism evidence="5 6">
    <name type="scientific">Butyribacter intestini</name>
    <dbReference type="NCBI Taxonomy" id="1703332"/>
    <lineage>
        <taxon>Bacteria</taxon>
        <taxon>Bacillati</taxon>
        <taxon>Bacillota</taxon>
        <taxon>Clostridia</taxon>
        <taxon>Lachnospirales</taxon>
        <taxon>Lachnospiraceae</taxon>
        <taxon>Butyribacter</taxon>
    </lineage>
</organism>
<comment type="caution">
    <text evidence="5">The sequence shown here is derived from an EMBL/GenBank/DDBJ whole genome shotgun (WGS) entry which is preliminary data.</text>
</comment>
<dbReference type="CDD" id="cd11749">
    <property type="entry name" value="GH94N_LBP_like"/>
    <property type="match status" value="1"/>
</dbReference>
<dbReference type="InterPro" id="IPR010383">
    <property type="entry name" value="Glyco_hydrolase_94_b-supersand"/>
</dbReference>
<keyword evidence="1" id="KW-0328">Glycosyltransferase</keyword>
<reference evidence="5 6" key="1">
    <citation type="submission" date="2015-10" db="EMBL/GenBank/DDBJ databases">
        <title>Butyribacter intestini gen. nov., sp. nov., a butyric acid-producing bacterium of the family Lachnospiraceae isolated from the human faeces.</title>
        <authorList>
            <person name="Zou Y."/>
            <person name="Xue W."/>
            <person name="Luo G."/>
            <person name="Lv M."/>
        </authorList>
    </citation>
    <scope>NUCLEOTIDE SEQUENCE [LARGE SCALE GENOMIC DNA]</scope>
    <source>
        <strain evidence="5 6">TF01-11</strain>
    </source>
</reference>
<evidence type="ECO:0000256" key="1">
    <source>
        <dbReference type="ARBA" id="ARBA00022676"/>
    </source>
</evidence>
<protein>
    <submittedName>
        <fullName evidence="5">Cellobiose phosphorylase</fullName>
    </submittedName>
</protein>
<dbReference type="Pfam" id="PF17167">
    <property type="entry name" value="Glyco_hydro_94"/>
    <property type="match status" value="1"/>
</dbReference>
<feature type="domain" description="Glycosyl hydrolase 94 catalytic" evidence="4">
    <location>
        <begin position="614"/>
        <end position="806"/>
    </location>
</feature>
<dbReference type="InterPro" id="IPR008928">
    <property type="entry name" value="6-hairpin_glycosidase_sf"/>
</dbReference>
<dbReference type="PANTHER" id="PTHR37469">
    <property type="entry name" value="CELLOBIONIC ACID PHOSPHORYLASE-RELATED"/>
    <property type="match status" value="1"/>
</dbReference>
<feature type="domain" description="Glycosyl hydrolase 94 supersandwich" evidence="3">
    <location>
        <begin position="100"/>
        <end position="303"/>
    </location>
</feature>
<dbReference type="InterPro" id="IPR033432">
    <property type="entry name" value="GH94_catalytic"/>
</dbReference>
<sequence>MGKIKFTDNSGTFVIENPENYSGLYLPLAGEKELKSSITPTLAGDSKTDQNHFLFEPVSIENLHNNKNGRNFWCLINGSNMWSVSGASAMQEAEKFSKEQDESKIEAGLMWQRLTRVSKKFGIRAEVLSFVPVDENIEIMYVTLKNISDNDIDITPIAALPIYGRSADNLRDHRHVTSLLHRIETKEYGVEVAPVLSFDERGHRKNETTYFVYGSKYDGEKPKEFYPTNQMFIGEGGSFLMPEAVRTGKTGVNPGTKIQGKESTGAFAFGNIKLKAGEKTGYIMLAGVTTQKDTIESRTSLYRTKVNVIKCFEKTKKHWKDKVNIDFEMNDKAVDNYLKWICFQPILRRIYGCSFLPYHDYGKGGRGWRDLWQDCLALLVMEPDMVRKMIVSNYGGVRIDGTNATIIGNGQGKFIADRNNITRVWMDHAYWPFVTTKLYMDQTGDLDILLDKVSYFKDRQSLRGTAHDDEWKFEDGNTQKTVGGVDYFGTVIEHILLQNLCAFYDVGEHNEMRLHGADWNDALDMAWERGESVAFTCAYAGNLKDIAYYLRKIESTDGIRIIEVAKEMECLFRKGKELYENPYKKQQLLSEYSKLCCHNISGETAVLKISMICENLEEKADWLMKNIRENEWIKEDDNTGWFNGYYDNHGKKVEYYKKDDVRMMLTSQVFAIMSGIADEKQIKAICNSADKYLYEKKAGGYRLNTDFKEEKFDFGRMFGFAYGEKENGAVFSHMAVMYANALYKRGFIKEGYKVLKNLLDSAMDFENSIMYPGIPEYFDNDGRGLYAYLTGAASWYMLTMITEVFGVRGELGNLVIKPALLPEQFDKDGKAAIKLNFSGRTLKITIHADIDNIQDNNGVYNKIIRVECDGNELESADLKKVVIMKKRIEEMSCERCHEIDVFIK</sequence>
<dbReference type="InterPro" id="IPR011013">
    <property type="entry name" value="Gal_mutarotase_sf_dom"/>
</dbReference>
<dbReference type="PANTHER" id="PTHR37469:SF2">
    <property type="entry name" value="CELLOBIONIC ACID PHOSPHORYLASE"/>
    <property type="match status" value="1"/>
</dbReference>
<evidence type="ECO:0000259" key="3">
    <source>
        <dbReference type="Pfam" id="PF06165"/>
    </source>
</evidence>
<dbReference type="Gene3D" id="1.50.10.10">
    <property type="match status" value="1"/>
</dbReference>
<dbReference type="SUPFAM" id="SSF74650">
    <property type="entry name" value="Galactose mutarotase-like"/>
    <property type="match status" value="1"/>
</dbReference>
<dbReference type="AlphaFoldDB" id="A0AAW3JQD2"/>
<dbReference type="GO" id="GO:0016757">
    <property type="term" value="F:glycosyltransferase activity"/>
    <property type="evidence" value="ECO:0007669"/>
    <property type="project" value="UniProtKB-KW"/>
</dbReference>